<feature type="transmembrane region" description="Helical" evidence="8">
    <location>
        <begin position="169"/>
        <end position="190"/>
    </location>
</feature>
<keyword evidence="4 11" id="KW-0067">ATP-binding</keyword>
<evidence type="ECO:0000256" key="7">
    <source>
        <dbReference type="SAM" id="MobiDB-lite"/>
    </source>
</evidence>
<name>A0ABT6ZDM7_9MICO</name>
<dbReference type="SMART" id="SM00382">
    <property type="entry name" value="AAA"/>
    <property type="match status" value="1"/>
</dbReference>
<proteinExistence type="predicted"/>
<dbReference type="InterPro" id="IPR011527">
    <property type="entry name" value="ABC1_TM_dom"/>
</dbReference>
<dbReference type="InterPro" id="IPR027417">
    <property type="entry name" value="P-loop_NTPase"/>
</dbReference>
<dbReference type="PROSITE" id="PS50929">
    <property type="entry name" value="ABC_TM1F"/>
    <property type="match status" value="1"/>
</dbReference>
<organism evidence="11 12">
    <name type="scientific">Microbacterium dauci</name>
    <dbReference type="NCBI Taxonomy" id="3048008"/>
    <lineage>
        <taxon>Bacteria</taxon>
        <taxon>Bacillati</taxon>
        <taxon>Actinomycetota</taxon>
        <taxon>Actinomycetes</taxon>
        <taxon>Micrococcales</taxon>
        <taxon>Microbacteriaceae</taxon>
        <taxon>Microbacterium</taxon>
    </lineage>
</organism>
<comment type="caution">
    <text evidence="11">The sequence shown here is derived from an EMBL/GenBank/DDBJ whole genome shotgun (WGS) entry which is preliminary data.</text>
</comment>
<evidence type="ECO:0000256" key="2">
    <source>
        <dbReference type="ARBA" id="ARBA00022692"/>
    </source>
</evidence>
<keyword evidence="5 8" id="KW-1133">Transmembrane helix</keyword>
<evidence type="ECO:0000256" key="5">
    <source>
        <dbReference type="ARBA" id="ARBA00022989"/>
    </source>
</evidence>
<reference evidence="11 12" key="1">
    <citation type="submission" date="2023-05" db="EMBL/GenBank/DDBJ databases">
        <title>Microbacterium dauci sp.nov., Isolated from Carrot Rhizosphere Soil.</title>
        <authorList>
            <person name="Xiao Z."/>
            <person name="Zheng J."/>
        </authorList>
    </citation>
    <scope>NUCLEOTIDE SEQUENCE [LARGE SCALE GENOMIC DNA]</scope>
    <source>
        <strain evidence="11 12">LX3-4</strain>
    </source>
</reference>
<dbReference type="Pfam" id="PF00664">
    <property type="entry name" value="ABC_membrane"/>
    <property type="match status" value="1"/>
</dbReference>
<sequence>MKRRDRKAERKTRKKEPAVTTPKARPIRRTLATVRPFLRPHAWLLTGGLFALLVEVAFRVLEPWPLKIVVDSLAVSLGAQSAATTGIPAATVELLLACGGALLVIVCLRALTSYLSTVAFALVGSRVATQLRARVFEHLQSLSVRFHSVAPAGDIVQRLVGDVGRLQEVAVSAGLPLVGNVITLVALAAVMLWLDPMLTVVVAVAASAYLLLSRKSGTAITEASRTTRKGEGRLAESASETLDAIRVVQAYGLERSRGDVFDQGNGVALREGVKARRLAAALERRTDVIVGVALAVVLVGGGWQVLQNQMSPGDLVVFTAYLKLAMRPLKDLAKYTGRIARAAASGERVADLLDTRVDVREAADAVPLEATAGDVRFEGVFLADGRGAPLFSDLHLHLRAGETVCLLGPSGAGKSTLVGLLGRSIDPVWGRVTIDGVDVRDATLESVRGAISVVLQETVLFATSVRENIRHGRLDATDEEVEDAARRARAHDFVAALPQGYDTVLGGRGNTLSGGQRQRVAIARAILRDAPIVVLDEATTGLDPEAREAVHRSLRELTEGKTTVTITHDPAAVVGADRVLWLEGGRIVEDGAPEILLADTSSRLSSWFETARRAMDAEEVSR</sequence>
<dbReference type="InterPro" id="IPR039421">
    <property type="entry name" value="Type_1_exporter"/>
</dbReference>
<accession>A0ABT6ZDM7</accession>
<dbReference type="PROSITE" id="PS50893">
    <property type="entry name" value="ABC_TRANSPORTER_2"/>
    <property type="match status" value="1"/>
</dbReference>
<keyword evidence="6 8" id="KW-0472">Membrane</keyword>
<evidence type="ECO:0000256" key="4">
    <source>
        <dbReference type="ARBA" id="ARBA00022840"/>
    </source>
</evidence>
<dbReference type="Proteomes" id="UP001321481">
    <property type="component" value="Unassembled WGS sequence"/>
</dbReference>
<dbReference type="Gene3D" id="1.20.1560.10">
    <property type="entry name" value="ABC transporter type 1, transmembrane domain"/>
    <property type="match status" value="1"/>
</dbReference>
<evidence type="ECO:0000256" key="8">
    <source>
        <dbReference type="SAM" id="Phobius"/>
    </source>
</evidence>
<dbReference type="EMBL" id="JASJND010000005">
    <property type="protein sequence ID" value="MDJ1114264.1"/>
    <property type="molecule type" value="Genomic_DNA"/>
</dbReference>
<evidence type="ECO:0000256" key="1">
    <source>
        <dbReference type="ARBA" id="ARBA00004651"/>
    </source>
</evidence>
<keyword evidence="12" id="KW-1185">Reference proteome</keyword>
<dbReference type="SUPFAM" id="SSF52540">
    <property type="entry name" value="P-loop containing nucleoside triphosphate hydrolases"/>
    <property type="match status" value="1"/>
</dbReference>
<dbReference type="CDD" id="cd18564">
    <property type="entry name" value="ABC_6TM_exporter_like"/>
    <property type="match status" value="1"/>
</dbReference>
<feature type="transmembrane region" description="Helical" evidence="8">
    <location>
        <begin position="196"/>
        <end position="212"/>
    </location>
</feature>
<dbReference type="InterPro" id="IPR017871">
    <property type="entry name" value="ABC_transporter-like_CS"/>
</dbReference>
<keyword evidence="2 8" id="KW-0812">Transmembrane</keyword>
<feature type="compositionally biased region" description="Basic residues" evidence="7">
    <location>
        <begin position="1"/>
        <end position="14"/>
    </location>
</feature>
<dbReference type="RefSeq" id="WP_283715863.1">
    <property type="nucleotide sequence ID" value="NZ_JASJND010000005.1"/>
</dbReference>
<feature type="domain" description="ABC transporter" evidence="9">
    <location>
        <begin position="375"/>
        <end position="609"/>
    </location>
</feature>
<evidence type="ECO:0000256" key="6">
    <source>
        <dbReference type="ARBA" id="ARBA00023136"/>
    </source>
</evidence>
<comment type="subcellular location">
    <subcellularLocation>
        <location evidence="1">Cell membrane</location>
        <topology evidence="1">Multi-pass membrane protein</topology>
    </subcellularLocation>
</comment>
<dbReference type="InterPro" id="IPR003439">
    <property type="entry name" value="ABC_transporter-like_ATP-bd"/>
</dbReference>
<feature type="transmembrane region" description="Helical" evidence="8">
    <location>
        <begin position="94"/>
        <end position="124"/>
    </location>
</feature>
<keyword evidence="3" id="KW-0547">Nucleotide-binding</keyword>
<dbReference type="Pfam" id="PF00005">
    <property type="entry name" value="ABC_tran"/>
    <property type="match status" value="1"/>
</dbReference>
<dbReference type="InterPro" id="IPR003593">
    <property type="entry name" value="AAA+_ATPase"/>
</dbReference>
<evidence type="ECO:0000313" key="11">
    <source>
        <dbReference type="EMBL" id="MDJ1114264.1"/>
    </source>
</evidence>
<dbReference type="PANTHER" id="PTHR43394:SF1">
    <property type="entry name" value="ATP-BINDING CASSETTE SUB-FAMILY B MEMBER 10, MITOCHONDRIAL"/>
    <property type="match status" value="1"/>
</dbReference>
<dbReference type="InterPro" id="IPR036640">
    <property type="entry name" value="ABC1_TM_sf"/>
</dbReference>
<feature type="region of interest" description="Disordered" evidence="7">
    <location>
        <begin position="1"/>
        <end position="23"/>
    </location>
</feature>
<protein>
    <submittedName>
        <fullName evidence="11">ABC transporter ATP-binding protein</fullName>
    </submittedName>
</protein>
<evidence type="ECO:0000259" key="10">
    <source>
        <dbReference type="PROSITE" id="PS50929"/>
    </source>
</evidence>
<dbReference type="SUPFAM" id="SSF90123">
    <property type="entry name" value="ABC transporter transmembrane region"/>
    <property type="match status" value="1"/>
</dbReference>
<dbReference type="PANTHER" id="PTHR43394">
    <property type="entry name" value="ATP-DEPENDENT PERMEASE MDL1, MITOCHONDRIAL"/>
    <property type="match status" value="1"/>
</dbReference>
<evidence type="ECO:0000259" key="9">
    <source>
        <dbReference type="PROSITE" id="PS50893"/>
    </source>
</evidence>
<feature type="domain" description="ABC transmembrane type-1" evidence="10">
    <location>
        <begin position="47"/>
        <end position="341"/>
    </location>
</feature>
<dbReference type="PROSITE" id="PS00211">
    <property type="entry name" value="ABC_TRANSPORTER_1"/>
    <property type="match status" value="1"/>
</dbReference>
<feature type="transmembrane region" description="Helical" evidence="8">
    <location>
        <begin position="42"/>
        <end position="61"/>
    </location>
</feature>
<dbReference type="GO" id="GO:0005524">
    <property type="term" value="F:ATP binding"/>
    <property type="evidence" value="ECO:0007669"/>
    <property type="project" value="UniProtKB-KW"/>
</dbReference>
<dbReference type="Gene3D" id="3.40.50.300">
    <property type="entry name" value="P-loop containing nucleotide triphosphate hydrolases"/>
    <property type="match status" value="1"/>
</dbReference>
<evidence type="ECO:0000256" key="3">
    <source>
        <dbReference type="ARBA" id="ARBA00022741"/>
    </source>
</evidence>
<feature type="transmembrane region" description="Helical" evidence="8">
    <location>
        <begin position="286"/>
        <end position="306"/>
    </location>
</feature>
<gene>
    <name evidence="11" type="ORF">QNI14_07350</name>
</gene>
<evidence type="ECO:0000313" key="12">
    <source>
        <dbReference type="Proteomes" id="UP001321481"/>
    </source>
</evidence>